<evidence type="ECO:0000313" key="2">
    <source>
        <dbReference type="Proteomes" id="UP000544107"/>
    </source>
</evidence>
<gene>
    <name evidence="1" type="ORF">GGQ71_001671</name>
</gene>
<proteinExistence type="predicted"/>
<accession>A0A7W6HLY3</accession>
<name>A0A7W6HLY3_9HYPH</name>
<protein>
    <submittedName>
        <fullName evidence="1">Uncharacterized protein</fullName>
    </submittedName>
</protein>
<reference evidence="1 2" key="1">
    <citation type="submission" date="2020-08" db="EMBL/GenBank/DDBJ databases">
        <title>Genomic Encyclopedia of Type Strains, Phase IV (KMG-IV): sequencing the most valuable type-strain genomes for metagenomic binning, comparative biology and taxonomic classification.</title>
        <authorList>
            <person name="Goeker M."/>
        </authorList>
    </citation>
    <scope>NUCLEOTIDE SEQUENCE [LARGE SCALE GENOMIC DNA]</scope>
    <source>
        <strain evidence="1 2">DSM 100021</strain>
    </source>
</reference>
<sequence>MPAPAVSQTNEPQQPVQAPIKLELSDNYGPIGLKAVIAASLMLQRKAKKVA</sequence>
<comment type="caution">
    <text evidence="1">The sequence shown here is derived from an EMBL/GenBank/DDBJ whole genome shotgun (WGS) entry which is preliminary data.</text>
</comment>
<dbReference type="RefSeq" id="WP_162843910.1">
    <property type="nucleotide sequence ID" value="NZ_JACIED010000002.1"/>
</dbReference>
<dbReference type="AlphaFoldDB" id="A0A7W6HLY3"/>
<organism evidence="1 2">
    <name type="scientific">Allorhizobium taibaishanense</name>
    <dbReference type="NCBI Taxonomy" id="887144"/>
    <lineage>
        <taxon>Bacteria</taxon>
        <taxon>Pseudomonadati</taxon>
        <taxon>Pseudomonadota</taxon>
        <taxon>Alphaproteobacteria</taxon>
        <taxon>Hyphomicrobiales</taxon>
        <taxon>Rhizobiaceae</taxon>
        <taxon>Rhizobium/Agrobacterium group</taxon>
        <taxon>Allorhizobium</taxon>
    </lineage>
</organism>
<dbReference type="EMBL" id="JACIED010000002">
    <property type="protein sequence ID" value="MBB4007408.1"/>
    <property type="molecule type" value="Genomic_DNA"/>
</dbReference>
<evidence type="ECO:0000313" key="1">
    <source>
        <dbReference type="EMBL" id="MBB4007408.1"/>
    </source>
</evidence>
<dbReference type="Proteomes" id="UP000544107">
    <property type="component" value="Unassembled WGS sequence"/>
</dbReference>